<dbReference type="EMBL" id="FNXB01000049">
    <property type="protein sequence ID" value="SEI18331.1"/>
    <property type="molecule type" value="Genomic_DNA"/>
</dbReference>
<dbReference type="PRINTS" id="PR00081">
    <property type="entry name" value="GDHRDH"/>
</dbReference>
<dbReference type="EMBL" id="FOCV01000038">
    <property type="protein sequence ID" value="SEP09728.1"/>
    <property type="molecule type" value="Genomic_DNA"/>
</dbReference>
<accession>A0A1H8V4P6</accession>
<gene>
    <name evidence="4" type="primary">sdh_3</name>
    <name evidence="4" type="ORF">RTCCBAU85039_5854</name>
    <name evidence="5" type="ORF">SAMN05216228_103838</name>
</gene>
<reference evidence="4" key="1">
    <citation type="submission" date="2016-10" db="EMBL/GenBank/DDBJ databases">
        <authorList>
            <person name="de Groot N.N."/>
        </authorList>
    </citation>
    <scope>NUCLEOTIDE SEQUENCE [LARGE SCALE GENOMIC DNA]</scope>
    <source>
        <strain evidence="4">CCBAU85039</strain>
    </source>
</reference>
<dbReference type="Proteomes" id="UP000183063">
    <property type="component" value="Unassembled WGS sequence"/>
</dbReference>
<evidence type="ECO:0000313" key="4">
    <source>
        <dbReference type="EMBL" id="SEI18331.1"/>
    </source>
</evidence>
<dbReference type="EC" id="1.1.1.276" evidence="4"/>
<dbReference type="InterPro" id="IPR036291">
    <property type="entry name" value="NAD(P)-bd_dom_sf"/>
</dbReference>
<dbReference type="GO" id="GO:0031132">
    <property type="term" value="F:serine 3-dehydrogenase activity"/>
    <property type="evidence" value="ECO:0007669"/>
    <property type="project" value="UniProtKB-EC"/>
</dbReference>
<evidence type="ECO:0000313" key="7">
    <source>
        <dbReference type="Proteomes" id="UP000198939"/>
    </source>
</evidence>
<comment type="similarity">
    <text evidence="1 3">Belongs to the short-chain dehydrogenases/reductases (SDR) family.</text>
</comment>
<dbReference type="PANTHER" id="PTHR44196:SF2">
    <property type="entry name" value="SHORT-CHAIN DEHYDROGENASE-RELATED"/>
    <property type="match status" value="1"/>
</dbReference>
<dbReference type="PRINTS" id="PR00080">
    <property type="entry name" value="SDRFAMILY"/>
</dbReference>
<dbReference type="SUPFAM" id="SSF103642">
    <property type="entry name" value="Sec-C motif"/>
    <property type="match status" value="1"/>
</dbReference>
<dbReference type="InterPro" id="IPR002347">
    <property type="entry name" value="SDR_fam"/>
</dbReference>
<dbReference type="STRING" id="501024.RTCCBAU85039_5854"/>
<dbReference type="PIRSF" id="PIRSF000126">
    <property type="entry name" value="11-beta-HSD1"/>
    <property type="match status" value="1"/>
</dbReference>
<dbReference type="AlphaFoldDB" id="A0A1H8V4P6"/>
<dbReference type="Proteomes" id="UP000198939">
    <property type="component" value="Unassembled WGS sequence"/>
</dbReference>
<dbReference type="GO" id="GO:0016020">
    <property type="term" value="C:membrane"/>
    <property type="evidence" value="ECO:0007669"/>
    <property type="project" value="TreeGrafter"/>
</dbReference>
<dbReference type="CDD" id="cd05233">
    <property type="entry name" value="SDR_c"/>
    <property type="match status" value="1"/>
</dbReference>
<evidence type="ECO:0000256" key="2">
    <source>
        <dbReference type="ARBA" id="ARBA00023002"/>
    </source>
</evidence>
<name>A0A1H8V4P6_9HYPH</name>
<dbReference type="Gene3D" id="3.40.50.720">
    <property type="entry name" value="NAD(P)-binding Rossmann-like Domain"/>
    <property type="match status" value="1"/>
</dbReference>
<dbReference type="InterPro" id="IPR004027">
    <property type="entry name" value="SEC_C_motif"/>
</dbReference>
<keyword evidence="7" id="KW-1185">Reference proteome</keyword>
<evidence type="ECO:0000313" key="5">
    <source>
        <dbReference type="EMBL" id="SEP09728.1"/>
    </source>
</evidence>
<organism evidence="4 6">
    <name type="scientific">Rhizobium tibeticum</name>
    <dbReference type="NCBI Taxonomy" id="501024"/>
    <lineage>
        <taxon>Bacteria</taxon>
        <taxon>Pseudomonadati</taxon>
        <taxon>Pseudomonadota</taxon>
        <taxon>Alphaproteobacteria</taxon>
        <taxon>Hyphomicrobiales</taxon>
        <taxon>Rhizobiaceae</taxon>
        <taxon>Rhizobium/Agrobacterium group</taxon>
        <taxon>Rhizobium</taxon>
    </lineage>
</organism>
<dbReference type="OrthoDB" id="9808814at2"/>
<evidence type="ECO:0000313" key="6">
    <source>
        <dbReference type="Proteomes" id="UP000183063"/>
    </source>
</evidence>
<dbReference type="Pfam" id="PF02810">
    <property type="entry name" value="SEC-C"/>
    <property type="match status" value="1"/>
</dbReference>
<proteinExistence type="inferred from homology"/>
<evidence type="ECO:0000256" key="3">
    <source>
        <dbReference type="RuleBase" id="RU000363"/>
    </source>
</evidence>
<dbReference type="Pfam" id="PF00106">
    <property type="entry name" value="adh_short"/>
    <property type="match status" value="1"/>
</dbReference>
<dbReference type="RefSeq" id="WP_072380895.1">
    <property type="nucleotide sequence ID" value="NZ_FNXB01000049.1"/>
</dbReference>
<protein>
    <submittedName>
        <fullName evidence="4">Serine 3-dehydrogenase</fullName>
        <ecNumber evidence="4">1.1.1.276</ecNumber>
    </submittedName>
</protein>
<evidence type="ECO:0000256" key="1">
    <source>
        <dbReference type="ARBA" id="ARBA00006484"/>
    </source>
</evidence>
<dbReference type="SUPFAM" id="SSF51735">
    <property type="entry name" value="NAD(P)-binding Rossmann-fold domains"/>
    <property type="match status" value="1"/>
</dbReference>
<sequence length="292" mass="30636">MTDEQRETWRPAVVVVGASRGIGRAIAKVAAREGATVVLVARSLDGLAAAANDVKTAGGQAFTLSLDLLASDASTRLQDFLTANGLACDVLVNSAGYGLRGPATTLPIADQLGMVDLNIRALTDMTLHFLPGMVARGRGGVLNLGSIAGFTPGPNMALYYASKAFVRSFSEALHQEVRSTGVTVTCVAPGPVSTEFLERSGAGRAALFKILPKLSSDYVAERSWRGFKSGRRLVVPGFSAKLVAFVASALPSAVKVPLIGRLQRRSRDLCPCGSGKPFKECCGSRQTRRGVA</sequence>
<keyword evidence="2 4" id="KW-0560">Oxidoreductase</keyword>
<dbReference type="PANTHER" id="PTHR44196">
    <property type="entry name" value="DEHYDROGENASE/REDUCTASE SDR FAMILY MEMBER 7B"/>
    <property type="match status" value="1"/>
</dbReference>
<reference evidence="5 7" key="3">
    <citation type="submission" date="2016-10" db="EMBL/GenBank/DDBJ databases">
        <authorList>
            <person name="Varghese N."/>
            <person name="Submissions S."/>
        </authorList>
    </citation>
    <scope>NUCLEOTIDE SEQUENCE [LARGE SCALE GENOMIC DNA]</scope>
    <source>
        <strain evidence="5 7">CGMCC 1.7071</strain>
    </source>
</reference>
<reference evidence="6" key="2">
    <citation type="submission" date="2016-10" db="EMBL/GenBank/DDBJ databases">
        <authorList>
            <person name="Wibberg D."/>
        </authorList>
    </citation>
    <scope>NUCLEOTIDE SEQUENCE [LARGE SCALE GENOMIC DNA]</scope>
</reference>